<dbReference type="RefSeq" id="XP_043170703.1">
    <property type="nucleotide sequence ID" value="XM_043314768.1"/>
</dbReference>
<reference evidence="3" key="1">
    <citation type="submission" date="2021-05" db="EMBL/GenBank/DDBJ databases">
        <authorList>
            <person name="Stam R."/>
        </authorList>
    </citation>
    <scope>NUCLEOTIDE SEQUENCE</scope>
    <source>
        <strain evidence="3">CS162</strain>
    </source>
</reference>
<feature type="region of interest" description="Disordered" evidence="1">
    <location>
        <begin position="559"/>
        <end position="585"/>
    </location>
</feature>
<evidence type="ECO:0000256" key="1">
    <source>
        <dbReference type="SAM" id="MobiDB-lite"/>
    </source>
</evidence>
<feature type="transmembrane region" description="Helical" evidence="2">
    <location>
        <begin position="319"/>
        <end position="339"/>
    </location>
</feature>
<protein>
    <submittedName>
        <fullName evidence="3">Uncharacterized protein</fullName>
    </submittedName>
</protein>
<feature type="transmembrane region" description="Helical" evidence="2">
    <location>
        <begin position="467"/>
        <end position="485"/>
    </location>
</feature>
<feature type="transmembrane region" description="Helical" evidence="2">
    <location>
        <begin position="229"/>
        <end position="247"/>
    </location>
</feature>
<dbReference type="EMBL" id="CAJRGZ010000022">
    <property type="protein sequence ID" value="CAG5170206.1"/>
    <property type="molecule type" value="Genomic_DNA"/>
</dbReference>
<feature type="transmembrane region" description="Helical" evidence="2">
    <location>
        <begin position="103"/>
        <end position="128"/>
    </location>
</feature>
<dbReference type="OrthoDB" id="3685626at2759"/>
<feature type="transmembrane region" description="Helical" evidence="2">
    <location>
        <begin position="491"/>
        <end position="512"/>
    </location>
</feature>
<keyword evidence="2" id="KW-1133">Transmembrane helix</keyword>
<keyword evidence="2" id="KW-0812">Transmembrane</keyword>
<sequence length="619" mass="69370">MGNCGSSLDCNKCYSSEPYPGCETEIEVDPDVAGIGVLVSFLFCAFALSAVIVWGYFNECLPIDVLSRTDHYALQSLKKRRQPFVEADLQFDPTPKQKERTQVIVGFITVLSDQQLVTGVAILIAGLASRCRISLYEFNIITYLAYFAEYSHWLSLGVLQSHLFARKLVRNCRVIFTIGFLAIFIFSYIINTVSSQWETTLNKGNELQCLFEASRFGEIIQFDMFESTFVVGMILFNHTVAIVSLFFDPEISPIAVVIDSFYACCLRLKGFSREDASMMVIEAERKYNAWLQPPLATTKQTKISVWFFFERYYNSYLSVFPNMILGMSYGTGKIALAVWYGGLKPANGLQILGFGQIVAIVLLALTLLAAIELMDEQKLLKNYIASGKIQLAYEASATETTIIEREIAPRAPHRTYSVPKGSDGWLWRHIVRLGSSKSQEDFDAIRAGKLLTQDDDIYTARKMGNLALSYCLVETCFWAVVGVGWNFDDTLYGETAVYLSLCYILYQSLLAAKSIVDKVYFISDEVRITRSQKRPESQLGILHQSNQSLDISAEPSNVSVRTTSTLPSPPVSVTEQRSTAREGQVEFGPPGRIDTEADIGLLPLARRRTNPPPIREQTV</sequence>
<gene>
    <name evidence="3" type="ORF">ALTATR162_LOCUS7141</name>
</gene>
<feature type="transmembrane region" description="Helical" evidence="2">
    <location>
        <begin position="33"/>
        <end position="57"/>
    </location>
</feature>
<feature type="compositionally biased region" description="Polar residues" evidence="1">
    <location>
        <begin position="559"/>
        <end position="577"/>
    </location>
</feature>
<accession>A0A8J2ICL5</accession>
<name>A0A8J2ICL5_9PLEO</name>
<keyword evidence="2" id="KW-0472">Membrane</keyword>
<feature type="transmembrane region" description="Helical" evidence="2">
    <location>
        <begin position="351"/>
        <end position="371"/>
    </location>
</feature>
<dbReference type="PANTHER" id="PTHR37577:SF1">
    <property type="entry name" value="INTEGRAL MEMBRANE PROTEIN"/>
    <property type="match status" value="1"/>
</dbReference>
<evidence type="ECO:0000256" key="2">
    <source>
        <dbReference type="SAM" id="Phobius"/>
    </source>
</evidence>
<evidence type="ECO:0000313" key="4">
    <source>
        <dbReference type="Proteomes" id="UP000676310"/>
    </source>
</evidence>
<feature type="transmembrane region" description="Helical" evidence="2">
    <location>
        <begin position="140"/>
        <end position="159"/>
    </location>
</feature>
<organism evidence="3 4">
    <name type="scientific">Alternaria atra</name>
    <dbReference type="NCBI Taxonomy" id="119953"/>
    <lineage>
        <taxon>Eukaryota</taxon>
        <taxon>Fungi</taxon>
        <taxon>Dikarya</taxon>
        <taxon>Ascomycota</taxon>
        <taxon>Pezizomycotina</taxon>
        <taxon>Dothideomycetes</taxon>
        <taxon>Pleosporomycetidae</taxon>
        <taxon>Pleosporales</taxon>
        <taxon>Pleosporineae</taxon>
        <taxon>Pleosporaceae</taxon>
        <taxon>Alternaria</taxon>
        <taxon>Alternaria sect. Ulocladioides</taxon>
    </lineage>
</organism>
<evidence type="ECO:0000313" key="3">
    <source>
        <dbReference type="EMBL" id="CAG5170206.1"/>
    </source>
</evidence>
<dbReference type="AlphaFoldDB" id="A0A8J2ICL5"/>
<dbReference type="GeneID" id="67019109"/>
<comment type="caution">
    <text evidence="3">The sequence shown here is derived from an EMBL/GenBank/DDBJ whole genome shotgun (WGS) entry which is preliminary data.</text>
</comment>
<feature type="transmembrane region" description="Helical" evidence="2">
    <location>
        <begin position="171"/>
        <end position="190"/>
    </location>
</feature>
<dbReference type="PANTHER" id="PTHR37577">
    <property type="entry name" value="INTEGRAL MEMBRANE PROTEIN"/>
    <property type="match status" value="1"/>
</dbReference>
<dbReference type="InterPro" id="IPR053018">
    <property type="entry name" value="Elsinochrome_Biosynth-Asso"/>
</dbReference>
<keyword evidence="4" id="KW-1185">Reference proteome</keyword>
<dbReference type="Proteomes" id="UP000676310">
    <property type="component" value="Unassembled WGS sequence"/>
</dbReference>
<proteinExistence type="predicted"/>